<accession>A0A512IK12</accession>
<comment type="function">
    <text evidence="9">Essential subunit of the Sec protein translocation channel SecYEG. Clamps together the 2 halves of SecY. May contact the channel plug during translocation.</text>
</comment>
<evidence type="ECO:0000256" key="8">
    <source>
        <dbReference type="ARBA" id="ARBA00023136"/>
    </source>
</evidence>
<dbReference type="PANTHER" id="PTHR33910:SF1">
    <property type="entry name" value="PROTEIN TRANSLOCASE SUBUNIT SECE"/>
    <property type="match status" value="1"/>
</dbReference>
<evidence type="ECO:0000256" key="5">
    <source>
        <dbReference type="ARBA" id="ARBA00022927"/>
    </source>
</evidence>
<feature type="region of interest" description="Disordered" evidence="10">
    <location>
        <begin position="53"/>
        <end position="92"/>
    </location>
</feature>
<dbReference type="InterPro" id="IPR038379">
    <property type="entry name" value="SecE_sf"/>
</dbReference>
<evidence type="ECO:0000256" key="9">
    <source>
        <dbReference type="HAMAP-Rule" id="MF_00422"/>
    </source>
</evidence>
<organism evidence="11 12">
    <name type="scientific">Methylobacterium haplocladii</name>
    <dbReference type="NCBI Taxonomy" id="1176176"/>
    <lineage>
        <taxon>Bacteria</taxon>
        <taxon>Pseudomonadati</taxon>
        <taxon>Pseudomonadota</taxon>
        <taxon>Alphaproteobacteria</taxon>
        <taxon>Hyphomicrobiales</taxon>
        <taxon>Methylobacteriaceae</taxon>
        <taxon>Methylobacterium</taxon>
    </lineage>
</organism>
<keyword evidence="8 9" id="KW-0472">Membrane</keyword>
<evidence type="ECO:0000256" key="6">
    <source>
        <dbReference type="ARBA" id="ARBA00022989"/>
    </source>
</evidence>
<keyword evidence="5 9" id="KW-0653">Protein transport</keyword>
<dbReference type="EMBL" id="BJZT01000005">
    <property type="protein sequence ID" value="GEO98029.1"/>
    <property type="molecule type" value="Genomic_DNA"/>
</dbReference>
<evidence type="ECO:0000256" key="4">
    <source>
        <dbReference type="ARBA" id="ARBA00022692"/>
    </source>
</evidence>
<dbReference type="InterPro" id="IPR005807">
    <property type="entry name" value="SecE_bac"/>
</dbReference>
<dbReference type="InterPro" id="IPR001901">
    <property type="entry name" value="Translocase_SecE/Sec61-g"/>
</dbReference>
<evidence type="ECO:0000256" key="1">
    <source>
        <dbReference type="ARBA" id="ARBA00004370"/>
    </source>
</evidence>
<name>A0A512IK12_9HYPH</name>
<feature type="transmembrane region" description="Helical" evidence="9">
    <location>
        <begin position="112"/>
        <end position="133"/>
    </location>
</feature>
<comment type="caution">
    <text evidence="11">The sequence shown here is derived from an EMBL/GenBank/DDBJ whole genome shotgun (WGS) entry which is preliminary data.</text>
</comment>
<evidence type="ECO:0000256" key="3">
    <source>
        <dbReference type="ARBA" id="ARBA00022475"/>
    </source>
</evidence>
<dbReference type="GO" id="GO:0043952">
    <property type="term" value="P:protein transport by the Sec complex"/>
    <property type="evidence" value="ECO:0007669"/>
    <property type="project" value="UniProtKB-UniRule"/>
</dbReference>
<comment type="subcellular location">
    <subcellularLocation>
        <location evidence="9">Cell membrane</location>
        <topology evidence="9">Single-pass membrane protein</topology>
    </subcellularLocation>
    <subcellularLocation>
        <location evidence="1">Membrane</location>
    </subcellularLocation>
</comment>
<evidence type="ECO:0000256" key="10">
    <source>
        <dbReference type="SAM" id="MobiDB-lite"/>
    </source>
</evidence>
<evidence type="ECO:0000256" key="2">
    <source>
        <dbReference type="ARBA" id="ARBA00022448"/>
    </source>
</evidence>
<keyword evidence="2 9" id="KW-0813">Transport</keyword>
<gene>
    <name evidence="9" type="primary">secE</name>
    <name evidence="11" type="ORF">MHA02_04170</name>
</gene>
<evidence type="ECO:0000313" key="12">
    <source>
        <dbReference type="Proteomes" id="UP000321258"/>
    </source>
</evidence>
<dbReference type="GO" id="GO:0008320">
    <property type="term" value="F:protein transmembrane transporter activity"/>
    <property type="evidence" value="ECO:0007669"/>
    <property type="project" value="UniProtKB-UniRule"/>
</dbReference>
<keyword evidence="7 9" id="KW-0811">Translocation</keyword>
<keyword evidence="6 9" id="KW-1133">Transmembrane helix</keyword>
<evidence type="ECO:0000256" key="7">
    <source>
        <dbReference type="ARBA" id="ARBA00023010"/>
    </source>
</evidence>
<proteinExistence type="inferred from homology"/>
<dbReference type="GO" id="GO:0005886">
    <property type="term" value="C:plasma membrane"/>
    <property type="evidence" value="ECO:0007669"/>
    <property type="project" value="UniProtKB-SubCell"/>
</dbReference>
<dbReference type="GO" id="GO:0065002">
    <property type="term" value="P:intracellular protein transmembrane transport"/>
    <property type="evidence" value="ECO:0007669"/>
    <property type="project" value="UniProtKB-UniRule"/>
</dbReference>
<dbReference type="Pfam" id="PF00584">
    <property type="entry name" value="SecE"/>
    <property type="match status" value="1"/>
</dbReference>
<reference evidence="11 12" key="1">
    <citation type="submission" date="2019-07" db="EMBL/GenBank/DDBJ databases">
        <title>Whole genome shotgun sequence of Methylobacterium haplocladii NBRC 107714.</title>
        <authorList>
            <person name="Hosoyama A."/>
            <person name="Uohara A."/>
            <person name="Ohji S."/>
            <person name="Ichikawa N."/>
        </authorList>
    </citation>
    <scope>NUCLEOTIDE SEQUENCE [LARGE SCALE GENOMIC DNA]</scope>
    <source>
        <strain evidence="11 12">NBRC 107714</strain>
    </source>
</reference>
<dbReference type="PANTHER" id="PTHR33910">
    <property type="entry name" value="PROTEIN TRANSLOCASE SUBUNIT SECE"/>
    <property type="match status" value="1"/>
</dbReference>
<evidence type="ECO:0000313" key="11">
    <source>
        <dbReference type="EMBL" id="GEO98029.1"/>
    </source>
</evidence>
<keyword evidence="4 9" id="KW-0812">Transmembrane</keyword>
<dbReference type="GO" id="GO:0006605">
    <property type="term" value="P:protein targeting"/>
    <property type="evidence" value="ECO:0007669"/>
    <property type="project" value="UniProtKB-UniRule"/>
</dbReference>
<comment type="similarity">
    <text evidence="9">Belongs to the SecE/SEC61-gamma family.</text>
</comment>
<keyword evidence="3 9" id="KW-1003">Cell membrane</keyword>
<dbReference type="NCBIfam" id="TIGR00964">
    <property type="entry name" value="secE_bact"/>
    <property type="match status" value="1"/>
</dbReference>
<feature type="compositionally biased region" description="Low complexity" evidence="10">
    <location>
        <begin position="62"/>
        <end position="79"/>
    </location>
</feature>
<protein>
    <recommendedName>
        <fullName evidence="9">Protein translocase subunit SecE</fullName>
    </recommendedName>
</protein>
<dbReference type="Proteomes" id="UP000321258">
    <property type="component" value="Unassembled WGS sequence"/>
</dbReference>
<sequence length="149" mass="15872">MDGRQAGALALERAHSEIVDCVIAVRAWSGRLPRLFAPPALGISGTRKIMASNEATKKADPARGAARGPAAPTTARSAPAPRPPAKRVGPLEFLGQVRDEGRKVTWPSRKETTVTTIMVFVMVVVASIFFTVVDQFLRWAVGLLLGIAG</sequence>
<comment type="subunit">
    <text evidence="9">Component of the Sec protein translocase complex. Heterotrimer consisting of SecY, SecE and SecG subunits. The heterotrimers can form oligomers, although 1 heterotrimer is thought to be able to translocate proteins. Interacts with the ribosome. Interacts with SecDF, and other proteins may be involved. Interacts with SecA.</text>
</comment>
<dbReference type="Gene3D" id="1.20.5.1030">
    <property type="entry name" value="Preprotein translocase secy subunit"/>
    <property type="match status" value="1"/>
</dbReference>
<dbReference type="HAMAP" id="MF_00422">
    <property type="entry name" value="SecE"/>
    <property type="match status" value="1"/>
</dbReference>
<dbReference type="AlphaFoldDB" id="A0A512IK12"/>
<keyword evidence="12" id="KW-1185">Reference proteome</keyword>
<dbReference type="GO" id="GO:0009306">
    <property type="term" value="P:protein secretion"/>
    <property type="evidence" value="ECO:0007669"/>
    <property type="project" value="UniProtKB-UniRule"/>
</dbReference>